<organism evidence="2 3">
    <name type="scientific">Ensete ventricosum</name>
    <name type="common">Abyssinian banana</name>
    <name type="synonym">Musa ensete</name>
    <dbReference type="NCBI Taxonomy" id="4639"/>
    <lineage>
        <taxon>Eukaryota</taxon>
        <taxon>Viridiplantae</taxon>
        <taxon>Streptophyta</taxon>
        <taxon>Embryophyta</taxon>
        <taxon>Tracheophyta</taxon>
        <taxon>Spermatophyta</taxon>
        <taxon>Magnoliopsida</taxon>
        <taxon>Liliopsida</taxon>
        <taxon>Zingiberales</taxon>
        <taxon>Musaceae</taxon>
        <taxon>Ensete</taxon>
    </lineage>
</organism>
<gene>
    <name evidence="2" type="ORF">B296_00051851</name>
</gene>
<evidence type="ECO:0000313" key="2">
    <source>
        <dbReference type="EMBL" id="RRT34896.1"/>
    </source>
</evidence>
<name>A0A426X5Y1_ENSVE</name>
<dbReference type="Proteomes" id="UP000287651">
    <property type="component" value="Unassembled WGS sequence"/>
</dbReference>
<protein>
    <submittedName>
        <fullName evidence="2">Uncharacterized protein</fullName>
    </submittedName>
</protein>
<evidence type="ECO:0000256" key="1">
    <source>
        <dbReference type="SAM" id="MobiDB-lite"/>
    </source>
</evidence>
<feature type="region of interest" description="Disordered" evidence="1">
    <location>
        <begin position="1"/>
        <end position="20"/>
    </location>
</feature>
<dbReference type="AlphaFoldDB" id="A0A426X5Y1"/>
<proteinExistence type="predicted"/>
<evidence type="ECO:0000313" key="3">
    <source>
        <dbReference type="Proteomes" id="UP000287651"/>
    </source>
</evidence>
<accession>A0A426X5Y1</accession>
<feature type="compositionally biased region" description="Polar residues" evidence="1">
    <location>
        <begin position="1"/>
        <end position="11"/>
    </location>
</feature>
<reference evidence="2 3" key="1">
    <citation type="journal article" date="2014" name="Agronomy (Basel)">
        <title>A Draft Genome Sequence for Ensete ventricosum, the Drought-Tolerant Tree Against Hunger.</title>
        <authorList>
            <person name="Harrison J."/>
            <person name="Moore K.A."/>
            <person name="Paszkiewicz K."/>
            <person name="Jones T."/>
            <person name="Grant M."/>
            <person name="Ambacheew D."/>
            <person name="Muzemil S."/>
            <person name="Studholme D.J."/>
        </authorList>
    </citation>
    <scope>NUCLEOTIDE SEQUENCE [LARGE SCALE GENOMIC DNA]</scope>
</reference>
<dbReference type="EMBL" id="AMZH03025870">
    <property type="protein sequence ID" value="RRT34896.1"/>
    <property type="molecule type" value="Genomic_DNA"/>
</dbReference>
<comment type="caution">
    <text evidence="2">The sequence shown here is derived from an EMBL/GenBank/DDBJ whole genome shotgun (WGS) entry which is preliminary data.</text>
</comment>
<sequence>MFAQSQVQVSGRSEDDAVGNTPRVRRELAYSIGSLPGWHMGVCQKKIETHHKIIGGSRNACWEWEGLD</sequence>